<dbReference type="InterPro" id="IPR008822">
    <property type="entry name" value="Endonuclease_RusA-like"/>
</dbReference>
<dbReference type="InterPro" id="IPR036614">
    <property type="entry name" value="RusA-like_sf"/>
</dbReference>
<reference evidence="1 2" key="1">
    <citation type="journal article" date="2014" name="Genome Announc.">
        <title>Draft Genome Sequences of Marine Flavobacterium Nonlabens Strains NR17, NR24, NR27, NR32, NR33, and Ara13.</title>
        <authorList>
            <person name="Nakanishi M."/>
            <person name="Meirelles P."/>
            <person name="Suzuki R."/>
            <person name="Takatani N."/>
            <person name="Mino S."/>
            <person name="Suda W."/>
            <person name="Oshima K."/>
            <person name="Hattori M."/>
            <person name="Ohkuma M."/>
            <person name="Hosokawa M."/>
            <person name="Miyashita K."/>
            <person name="Thompson F.L."/>
            <person name="Niwa A."/>
            <person name="Sawabe T."/>
            <person name="Sawabe T."/>
        </authorList>
    </citation>
    <scope>NUCLEOTIDE SEQUENCE [LARGE SCALE GENOMIC DNA]</scope>
    <source>
        <strain evidence="2">JCM19275</strain>
    </source>
</reference>
<dbReference type="Pfam" id="PF05866">
    <property type="entry name" value="RusA"/>
    <property type="match status" value="1"/>
</dbReference>
<organism evidence="1 2">
    <name type="scientific">Nonlabens ulvanivorans</name>
    <name type="common">Persicivirga ulvanivorans</name>
    <dbReference type="NCBI Taxonomy" id="906888"/>
    <lineage>
        <taxon>Bacteria</taxon>
        <taxon>Pseudomonadati</taxon>
        <taxon>Bacteroidota</taxon>
        <taxon>Flavobacteriia</taxon>
        <taxon>Flavobacteriales</taxon>
        <taxon>Flavobacteriaceae</taxon>
        <taxon>Nonlabens</taxon>
    </lineage>
</organism>
<protein>
    <submittedName>
        <fullName evidence="1">Uncharacterized protein</fullName>
    </submittedName>
</protein>
<evidence type="ECO:0000313" key="2">
    <source>
        <dbReference type="Proteomes" id="UP000029647"/>
    </source>
</evidence>
<sequence>MKVKQVYNPDFDFICGYIGGFDDVPTKQDKFKPIKQKTLFYKDEDGNEHQLEGEFYASNNKAKENLKKFEANFVECIDLMLTEDHPYKSPTQLEVVMNIKMSEKRLKSVDVDNLAKSVLDFMTGRVFEDDSQVSSLFVTKGVIKDELVPQLSGITIGLRILNEKESLLAGVSFYEFIEISDEEYEQEMKKKE</sequence>
<dbReference type="SUPFAM" id="SSF103084">
    <property type="entry name" value="Holliday junction resolvase RusA"/>
    <property type="match status" value="1"/>
</dbReference>
<name>A0A090WNZ6_NONUL</name>
<comment type="caution">
    <text evidence="1">The sequence shown here is derived from an EMBL/GenBank/DDBJ whole genome shotgun (WGS) entry which is preliminary data.</text>
</comment>
<dbReference type="Proteomes" id="UP000029647">
    <property type="component" value="Unassembled WGS sequence"/>
</dbReference>
<dbReference type="EMBL" id="BBNT01000030">
    <property type="protein sequence ID" value="GAL77109.1"/>
    <property type="molecule type" value="Genomic_DNA"/>
</dbReference>
<dbReference type="GO" id="GO:0000287">
    <property type="term" value="F:magnesium ion binding"/>
    <property type="evidence" value="ECO:0007669"/>
    <property type="project" value="InterPro"/>
</dbReference>
<evidence type="ECO:0000313" key="1">
    <source>
        <dbReference type="EMBL" id="GAL77109.1"/>
    </source>
</evidence>
<gene>
    <name evidence="1" type="ORF">JCM19275_1401</name>
</gene>
<dbReference type="GO" id="GO:0006281">
    <property type="term" value="P:DNA repair"/>
    <property type="evidence" value="ECO:0007669"/>
    <property type="project" value="InterPro"/>
</dbReference>
<dbReference type="AlphaFoldDB" id="A0A090WNZ6"/>
<dbReference type="GO" id="GO:0006310">
    <property type="term" value="P:DNA recombination"/>
    <property type="evidence" value="ECO:0007669"/>
    <property type="project" value="InterPro"/>
</dbReference>
<accession>A0A090WNZ6</accession>
<dbReference type="Gene3D" id="3.30.1330.70">
    <property type="entry name" value="Holliday junction resolvase RusA"/>
    <property type="match status" value="1"/>
</dbReference>
<proteinExistence type="predicted"/>